<dbReference type="PANTHER" id="PTHR13720">
    <property type="entry name" value="WD-40 REPEAT PROTEIN"/>
    <property type="match status" value="1"/>
</dbReference>
<reference evidence="3 4" key="1">
    <citation type="submission" date="2019-07" db="EMBL/GenBank/DDBJ databases">
        <title>Draft genome assembly of a fouling barnacle, Amphibalanus amphitrite (Darwin, 1854): The first reference genome for Thecostraca.</title>
        <authorList>
            <person name="Kim W."/>
        </authorList>
    </citation>
    <scope>NUCLEOTIDE SEQUENCE [LARGE SCALE GENOMIC DNA]</scope>
    <source>
        <strain evidence="3">SNU_AA5</strain>
        <tissue evidence="3">Soma without cirri and trophi</tissue>
    </source>
</reference>
<protein>
    <submittedName>
        <fullName evidence="3">Echinoderm microtubule-associated protein-like 6</fullName>
    </submittedName>
</protein>
<dbReference type="PANTHER" id="PTHR13720:SF33">
    <property type="entry name" value="HELP DOMAIN-CONTAINING PROTEIN"/>
    <property type="match status" value="1"/>
</dbReference>
<evidence type="ECO:0000313" key="3">
    <source>
        <dbReference type="EMBL" id="KAF0291411.1"/>
    </source>
</evidence>
<sequence length="158" mass="17915">MTGRAPPDASLRLQWIFGYNGVAKRNVQFLSEDVIVYFTAGVGVVYRLKEREQKYFHGHNDDITCLAVSGDKSKVATGQIGDDPYVCVWHPHTMETLSVLKDGHMNGIRRVQFNSDGKVRGHSEVAKRSRWGHDKVIRLHQISCRWTVQNIPSLPNDV</sequence>
<dbReference type="GO" id="GO:0008017">
    <property type="term" value="F:microtubule binding"/>
    <property type="evidence" value="ECO:0007669"/>
    <property type="project" value="TreeGrafter"/>
</dbReference>
<gene>
    <name evidence="3" type="primary">Eml6</name>
    <name evidence="3" type="ORF">FJT64_010479</name>
</gene>
<dbReference type="Pfam" id="PF00400">
    <property type="entry name" value="WD40"/>
    <property type="match status" value="1"/>
</dbReference>
<dbReference type="InterPro" id="IPR050630">
    <property type="entry name" value="WD_repeat_EMAP"/>
</dbReference>
<evidence type="ECO:0000256" key="2">
    <source>
        <dbReference type="ARBA" id="ARBA00022737"/>
    </source>
</evidence>
<dbReference type="SUPFAM" id="SSF50978">
    <property type="entry name" value="WD40 repeat-like"/>
    <property type="match status" value="1"/>
</dbReference>
<dbReference type="InterPro" id="IPR005108">
    <property type="entry name" value="HELP"/>
</dbReference>
<dbReference type="OrthoDB" id="6337112at2759"/>
<keyword evidence="2" id="KW-0677">Repeat</keyword>
<comment type="caution">
    <text evidence="3">The sequence shown here is derived from an EMBL/GenBank/DDBJ whole genome shotgun (WGS) entry which is preliminary data.</text>
</comment>
<organism evidence="3 4">
    <name type="scientific">Amphibalanus amphitrite</name>
    <name type="common">Striped barnacle</name>
    <name type="synonym">Balanus amphitrite</name>
    <dbReference type="NCBI Taxonomy" id="1232801"/>
    <lineage>
        <taxon>Eukaryota</taxon>
        <taxon>Metazoa</taxon>
        <taxon>Ecdysozoa</taxon>
        <taxon>Arthropoda</taxon>
        <taxon>Crustacea</taxon>
        <taxon>Multicrustacea</taxon>
        <taxon>Cirripedia</taxon>
        <taxon>Thoracica</taxon>
        <taxon>Thoracicalcarea</taxon>
        <taxon>Balanomorpha</taxon>
        <taxon>Balanoidea</taxon>
        <taxon>Balanidae</taxon>
        <taxon>Amphibalaninae</taxon>
        <taxon>Amphibalanus</taxon>
    </lineage>
</organism>
<evidence type="ECO:0000313" key="4">
    <source>
        <dbReference type="Proteomes" id="UP000440578"/>
    </source>
</evidence>
<dbReference type="Proteomes" id="UP000440578">
    <property type="component" value="Unassembled WGS sequence"/>
</dbReference>
<keyword evidence="4" id="KW-1185">Reference proteome</keyword>
<dbReference type="InterPro" id="IPR015943">
    <property type="entry name" value="WD40/YVTN_repeat-like_dom_sf"/>
</dbReference>
<dbReference type="Pfam" id="PF03451">
    <property type="entry name" value="HELP"/>
    <property type="match status" value="1"/>
</dbReference>
<dbReference type="InterPro" id="IPR036322">
    <property type="entry name" value="WD40_repeat_dom_sf"/>
</dbReference>
<keyword evidence="1" id="KW-0853">WD repeat</keyword>
<accession>A0A6A4VQ74</accession>
<dbReference type="Gene3D" id="2.130.10.10">
    <property type="entry name" value="YVTN repeat-like/Quinoprotein amine dehydrogenase"/>
    <property type="match status" value="1"/>
</dbReference>
<proteinExistence type="predicted"/>
<dbReference type="AlphaFoldDB" id="A0A6A4VQ74"/>
<evidence type="ECO:0000256" key="1">
    <source>
        <dbReference type="ARBA" id="ARBA00022574"/>
    </source>
</evidence>
<name>A0A6A4VQ74_AMPAM</name>
<dbReference type="EMBL" id="VIIS01001883">
    <property type="protein sequence ID" value="KAF0291411.1"/>
    <property type="molecule type" value="Genomic_DNA"/>
</dbReference>
<dbReference type="InterPro" id="IPR001680">
    <property type="entry name" value="WD40_rpt"/>
</dbReference>